<dbReference type="KEGG" id="shx:MS3_00002473"/>
<dbReference type="EMBL" id="AMPZ03000001">
    <property type="protein sequence ID" value="KAH9596985.1"/>
    <property type="molecule type" value="Genomic_DNA"/>
</dbReference>
<protein>
    <submittedName>
        <fullName evidence="1">Uncharacterized protein</fullName>
    </submittedName>
</protein>
<evidence type="ECO:0000313" key="2">
    <source>
        <dbReference type="Proteomes" id="UP000471633"/>
    </source>
</evidence>
<dbReference type="Proteomes" id="UP000471633">
    <property type="component" value="Unassembled WGS sequence"/>
</dbReference>
<reference evidence="1" key="3">
    <citation type="submission" date="2021-06" db="EMBL/GenBank/DDBJ databases">
        <title>Chromosome-level genome assembly for S. haematobium.</title>
        <authorList>
            <person name="Stroehlein A.J."/>
        </authorList>
    </citation>
    <scope>NUCLEOTIDE SEQUENCE</scope>
</reference>
<dbReference type="RefSeq" id="XP_035586231.1">
    <property type="nucleotide sequence ID" value="XM_035730303.2"/>
</dbReference>
<name>A0A6A5CZN3_SCHHA</name>
<dbReference type="CTD" id="24595672"/>
<organism evidence="1 2">
    <name type="scientific">Schistosoma haematobium</name>
    <name type="common">Blood fluke</name>
    <dbReference type="NCBI Taxonomy" id="6185"/>
    <lineage>
        <taxon>Eukaryota</taxon>
        <taxon>Metazoa</taxon>
        <taxon>Spiralia</taxon>
        <taxon>Lophotrochozoa</taxon>
        <taxon>Platyhelminthes</taxon>
        <taxon>Trematoda</taxon>
        <taxon>Digenea</taxon>
        <taxon>Strigeidida</taxon>
        <taxon>Schistosomatoidea</taxon>
        <taxon>Schistosomatidae</taxon>
        <taxon>Schistosoma</taxon>
    </lineage>
</organism>
<dbReference type="GeneID" id="24595672"/>
<reference evidence="1" key="2">
    <citation type="journal article" date="2019" name="Gigascience">
        <title>High-quality Schistosoma haematobium genome achieved by single-molecule and long-range sequencing.</title>
        <authorList>
            <person name="Stroehlein A.J."/>
            <person name="Korhonen P.K."/>
            <person name="Chong T.M."/>
            <person name="Lim Y.L."/>
            <person name="Chan K.G."/>
            <person name="Webster B."/>
            <person name="Rollinson D."/>
            <person name="Brindley P.J."/>
            <person name="Gasser R.B."/>
            <person name="Young N.D."/>
        </authorList>
    </citation>
    <scope>NUCLEOTIDE SEQUENCE</scope>
</reference>
<evidence type="ECO:0000313" key="1">
    <source>
        <dbReference type="EMBL" id="KAH9596985.1"/>
    </source>
</evidence>
<gene>
    <name evidence="1" type="ORF">MS3_00002473</name>
</gene>
<proteinExistence type="predicted"/>
<dbReference type="AlphaFoldDB" id="A0A6A5CZN3"/>
<reference evidence="1" key="1">
    <citation type="journal article" date="2012" name="Nat. Genet.">
        <title>Whole-genome sequence of Schistosoma haematobium.</title>
        <authorList>
            <person name="Young N.D."/>
            <person name="Jex A.R."/>
            <person name="Li B."/>
            <person name="Liu S."/>
            <person name="Yang L."/>
            <person name="Xiong Z."/>
            <person name="Li Y."/>
            <person name="Cantacessi C."/>
            <person name="Hall R.S."/>
            <person name="Xu X."/>
            <person name="Chen F."/>
            <person name="Wu X."/>
            <person name="Zerlotini A."/>
            <person name="Oliveira G."/>
            <person name="Hofmann A."/>
            <person name="Zhang G."/>
            <person name="Fang X."/>
            <person name="Kang Y."/>
            <person name="Campbell B.E."/>
            <person name="Loukas A."/>
            <person name="Ranganathan S."/>
            <person name="Rollinson D."/>
            <person name="Rinaldi G."/>
            <person name="Brindley P.J."/>
            <person name="Yang H."/>
            <person name="Wang J."/>
            <person name="Wang J."/>
            <person name="Gasser R.B."/>
        </authorList>
    </citation>
    <scope>NUCLEOTIDE SEQUENCE</scope>
</reference>
<reference evidence="1" key="4">
    <citation type="journal article" date="2022" name="PLoS Pathog.">
        <title>Chromosome-level genome of Schistosoma haematobium underpins genome-wide explorations of molecular variation.</title>
        <authorList>
            <person name="Stroehlein A.J."/>
            <person name="Korhonen P.K."/>
            <person name="Lee V.V."/>
            <person name="Ralph S.A."/>
            <person name="Mentink-Kane M."/>
            <person name="You H."/>
            <person name="McManus D.P."/>
            <person name="Tchuente L.T."/>
            <person name="Stothard J.R."/>
            <person name="Kaur P."/>
            <person name="Dudchenko O."/>
            <person name="Aiden E.L."/>
            <person name="Yang B."/>
            <person name="Yang H."/>
            <person name="Emery A.M."/>
            <person name="Webster B.L."/>
            <person name="Brindley P.J."/>
            <person name="Rollinson D."/>
            <person name="Chang B.C.H."/>
            <person name="Gasser R.B."/>
            <person name="Young N.D."/>
        </authorList>
    </citation>
    <scope>NUCLEOTIDE SEQUENCE</scope>
</reference>
<comment type="caution">
    <text evidence="1">The sequence shown here is derived from an EMBL/GenBank/DDBJ whole genome shotgun (WGS) entry which is preliminary data.</text>
</comment>
<sequence>MKRPISDNHIVFDNNLIVDTTAPTTSRSSESAKDCRKRKALRIQYLAESVRLRELTVIKMKRDIDKASVAPSLELLPGSREGPTEASIVQLSHYNTSSYTDYLSAFLQPVMTSENNARCGIL</sequence>
<keyword evidence="2" id="KW-1185">Reference proteome</keyword>
<accession>A0A6A5CZN3</accession>